<sequence length="323" mass="34105">MAATTATTIYAYADRLCEDPRACRDGEQSTYAAVVAIASAIAHAVSILIAASLGLYMLGTAVGPLAVSVFQSYTASFTAALAIFSVTLVYLVTFVRVPALQAARLFPAIMVFASIHQRLGTFQNGLLVSTAAACAAVHLLLKVFIVPSLQRLRPNSDRFTDSTAVLGALVIQMLALAAITQIRTAGQLYLAVSVAAAGLSLPAFFKSYFVLFMPDASWAITALTFMKNLGGLASLFLLGSWQSVAPDPSVFAFAVALLGIQKHRWIGGNVSLVTESRAERHLDLVLIVCCVDIVLPGPVDDDDYTPFASANSTARATATGYSQ</sequence>
<dbReference type="Proteomes" id="UP000630445">
    <property type="component" value="Unassembled WGS sequence"/>
</dbReference>
<evidence type="ECO:0000256" key="1">
    <source>
        <dbReference type="SAM" id="Phobius"/>
    </source>
</evidence>
<feature type="transmembrane region" description="Helical" evidence="1">
    <location>
        <begin position="31"/>
        <end position="58"/>
    </location>
</feature>
<protein>
    <submittedName>
        <fullName evidence="2">Uncharacterized protein</fullName>
    </submittedName>
</protein>
<reference evidence="2" key="1">
    <citation type="submission" date="2020-06" db="EMBL/GenBank/DDBJ databases">
        <title>Draft genome sequences of strains closely related to Aspergillus parafelis and Aspergillus hiratsukae.</title>
        <authorList>
            <person name="Dos Santos R.A.C."/>
            <person name="Rivero-Menendez O."/>
            <person name="Steenwyk J.L."/>
            <person name="Mead M.E."/>
            <person name="Goldman G.H."/>
            <person name="Alastruey-Izquierdo A."/>
            <person name="Rokas A."/>
        </authorList>
    </citation>
    <scope>NUCLEOTIDE SEQUENCE</scope>
    <source>
        <strain evidence="2">CNM-CM5793</strain>
        <strain evidence="3">CNM-CM6106</strain>
    </source>
</reference>
<feature type="transmembrane region" description="Helical" evidence="1">
    <location>
        <begin position="164"/>
        <end position="182"/>
    </location>
</feature>
<organism evidence="2 4">
    <name type="scientific">Aspergillus hiratsukae</name>
    <dbReference type="NCBI Taxonomy" id="1194566"/>
    <lineage>
        <taxon>Eukaryota</taxon>
        <taxon>Fungi</taxon>
        <taxon>Dikarya</taxon>
        <taxon>Ascomycota</taxon>
        <taxon>Pezizomycotina</taxon>
        <taxon>Eurotiomycetes</taxon>
        <taxon>Eurotiomycetidae</taxon>
        <taxon>Eurotiales</taxon>
        <taxon>Aspergillaceae</taxon>
        <taxon>Aspergillus</taxon>
        <taxon>Aspergillus subgen. Fumigati</taxon>
    </lineage>
</organism>
<keyword evidence="1" id="KW-0472">Membrane</keyword>
<name>A0A8H6P8W1_9EURO</name>
<feature type="transmembrane region" description="Helical" evidence="1">
    <location>
        <begin position="217"/>
        <end position="238"/>
    </location>
</feature>
<dbReference type="EMBL" id="JACBAD010002031">
    <property type="protein sequence ID" value="KAF7122049.1"/>
    <property type="molecule type" value="Genomic_DNA"/>
</dbReference>
<dbReference type="EMBL" id="JACBAF010002256">
    <property type="protein sequence ID" value="KAF7160846.1"/>
    <property type="molecule type" value="Genomic_DNA"/>
</dbReference>
<comment type="caution">
    <text evidence="2">The sequence shown here is derived from an EMBL/GenBank/DDBJ whole genome shotgun (WGS) entry which is preliminary data.</text>
</comment>
<accession>A0A8H6P8W1</accession>
<dbReference type="Proteomes" id="UP000662466">
    <property type="component" value="Unassembled WGS sequence"/>
</dbReference>
<gene>
    <name evidence="2" type="ORF">CNMCM5793_000004</name>
    <name evidence="3" type="ORF">CNMCM6106_008207</name>
</gene>
<keyword evidence="1" id="KW-1133">Transmembrane helix</keyword>
<feature type="transmembrane region" description="Helical" evidence="1">
    <location>
        <begin position="125"/>
        <end position="144"/>
    </location>
</feature>
<evidence type="ECO:0000313" key="3">
    <source>
        <dbReference type="EMBL" id="KAF7160846.1"/>
    </source>
</evidence>
<proteinExistence type="predicted"/>
<evidence type="ECO:0000313" key="4">
    <source>
        <dbReference type="Proteomes" id="UP000630445"/>
    </source>
</evidence>
<dbReference type="AlphaFoldDB" id="A0A8H6P8W1"/>
<evidence type="ECO:0000313" key="2">
    <source>
        <dbReference type="EMBL" id="KAF7122049.1"/>
    </source>
</evidence>
<keyword evidence="4" id="KW-1185">Reference proteome</keyword>
<dbReference type="OrthoDB" id="5425648at2759"/>
<feature type="transmembrane region" description="Helical" evidence="1">
    <location>
        <begin position="70"/>
        <end position="95"/>
    </location>
</feature>
<feature type="transmembrane region" description="Helical" evidence="1">
    <location>
        <begin position="188"/>
        <end position="205"/>
    </location>
</feature>
<keyword evidence="1" id="KW-0812">Transmembrane</keyword>